<gene>
    <name evidence="2" type="ORF">EDC56_3217</name>
</gene>
<dbReference type="Proteomes" id="UP000275394">
    <property type="component" value="Unassembled WGS sequence"/>
</dbReference>
<comment type="caution">
    <text evidence="2">The sequence shown here is derived from an EMBL/GenBank/DDBJ whole genome shotgun (WGS) entry which is preliminary data.</text>
</comment>
<dbReference type="AlphaFoldDB" id="A0A3N2DGQ7"/>
<keyword evidence="1" id="KW-0472">Membrane</keyword>
<name>A0A3N2DGQ7_9GAMM</name>
<protein>
    <submittedName>
        <fullName evidence="2">DUF2909 family protein</fullName>
    </submittedName>
</protein>
<evidence type="ECO:0000313" key="2">
    <source>
        <dbReference type="EMBL" id="ROR98977.1"/>
    </source>
</evidence>
<organism evidence="2 3">
    <name type="scientific">Sinobacterium caligoides</name>
    <dbReference type="NCBI Taxonomy" id="933926"/>
    <lineage>
        <taxon>Bacteria</taxon>
        <taxon>Pseudomonadati</taxon>
        <taxon>Pseudomonadota</taxon>
        <taxon>Gammaproteobacteria</taxon>
        <taxon>Cellvibrionales</taxon>
        <taxon>Spongiibacteraceae</taxon>
        <taxon>Sinobacterium</taxon>
    </lineage>
</organism>
<feature type="transmembrane region" description="Helical" evidence="1">
    <location>
        <begin position="39"/>
        <end position="58"/>
    </location>
</feature>
<evidence type="ECO:0000256" key="1">
    <source>
        <dbReference type="SAM" id="Phobius"/>
    </source>
</evidence>
<keyword evidence="1" id="KW-1133">Transmembrane helix</keyword>
<keyword evidence="3" id="KW-1185">Reference proteome</keyword>
<dbReference type="EMBL" id="RKHR01000006">
    <property type="protein sequence ID" value="ROR98977.1"/>
    <property type="molecule type" value="Genomic_DNA"/>
</dbReference>
<dbReference type="Pfam" id="PF11137">
    <property type="entry name" value="DUF2909"/>
    <property type="match status" value="1"/>
</dbReference>
<dbReference type="OrthoDB" id="7068201at2"/>
<dbReference type="InterPro" id="IPR021313">
    <property type="entry name" value="DUF2909"/>
</dbReference>
<feature type="transmembrane region" description="Helical" evidence="1">
    <location>
        <begin position="6"/>
        <end position="27"/>
    </location>
</feature>
<keyword evidence="1" id="KW-0812">Transmembrane</keyword>
<dbReference type="RefSeq" id="WP_123713542.1">
    <property type="nucleotide sequence ID" value="NZ_RKHR01000006.1"/>
</dbReference>
<reference evidence="2 3" key="1">
    <citation type="submission" date="2018-11" db="EMBL/GenBank/DDBJ databases">
        <title>Genomic Encyclopedia of Type Strains, Phase IV (KMG-IV): sequencing the most valuable type-strain genomes for metagenomic binning, comparative biology and taxonomic classification.</title>
        <authorList>
            <person name="Goeker M."/>
        </authorList>
    </citation>
    <scope>NUCLEOTIDE SEQUENCE [LARGE SCALE GENOMIC DNA]</scope>
    <source>
        <strain evidence="2 3">DSM 100316</strain>
    </source>
</reference>
<evidence type="ECO:0000313" key="3">
    <source>
        <dbReference type="Proteomes" id="UP000275394"/>
    </source>
</evidence>
<proteinExistence type="predicted"/>
<sequence>MLIKPAIIIIFILLLISLFSGLFYLMKDKGSSKRTLNSLSVRVILAATLLVLVSYGLFSGQITPHQPW</sequence>
<accession>A0A3N2DGQ7</accession>
<dbReference type="NCBIfam" id="NF033233">
    <property type="entry name" value="twin_helix"/>
    <property type="match status" value="1"/>
</dbReference>